<dbReference type="CTD" id="20314456"/>
<dbReference type="Proteomes" id="UP000054324">
    <property type="component" value="Unassembled WGS sequence"/>
</dbReference>
<accession>A0A075A408</accession>
<proteinExistence type="predicted"/>
<evidence type="ECO:0000313" key="2">
    <source>
        <dbReference type="EMBL" id="KER34096.1"/>
    </source>
</evidence>
<dbReference type="GeneID" id="20314456"/>
<sequence>MFRPVEALSKERTNRTTADIEVKNRFHESAYVVRGLNPTYTSQLTLFRLGQPGSIPAVTLPSGGVTPGYRKGVTAERFFFADCVNEPCLPVTIGMPLPWSPSQKASDKQPERAPNKGRQKLDQQLSKRNWWKLRAKMEVVWCNRR</sequence>
<dbReference type="EMBL" id="KL596620">
    <property type="protein sequence ID" value="KER34096.1"/>
    <property type="molecule type" value="Genomic_DNA"/>
</dbReference>
<protein>
    <submittedName>
        <fullName evidence="2">Uncharacterized protein</fullName>
    </submittedName>
</protein>
<name>A0A075A408_OPIVI</name>
<organism evidence="2 3">
    <name type="scientific">Opisthorchis viverrini</name>
    <name type="common">Southeast Asian liver fluke</name>
    <dbReference type="NCBI Taxonomy" id="6198"/>
    <lineage>
        <taxon>Eukaryota</taxon>
        <taxon>Metazoa</taxon>
        <taxon>Spiralia</taxon>
        <taxon>Lophotrochozoa</taxon>
        <taxon>Platyhelminthes</taxon>
        <taxon>Trematoda</taxon>
        <taxon>Digenea</taxon>
        <taxon>Opisthorchiida</taxon>
        <taxon>Opisthorchiata</taxon>
        <taxon>Opisthorchiidae</taxon>
        <taxon>Opisthorchis</taxon>
    </lineage>
</organism>
<gene>
    <name evidence="2" type="ORF">T265_00268</name>
</gene>
<dbReference type="RefSeq" id="XP_009162240.1">
    <property type="nucleotide sequence ID" value="XM_009163976.1"/>
</dbReference>
<evidence type="ECO:0000256" key="1">
    <source>
        <dbReference type="SAM" id="MobiDB-lite"/>
    </source>
</evidence>
<dbReference type="KEGG" id="ovi:T265_00268"/>
<feature type="compositionally biased region" description="Basic and acidic residues" evidence="1">
    <location>
        <begin position="105"/>
        <end position="114"/>
    </location>
</feature>
<dbReference type="AlphaFoldDB" id="A0A075A408"/>
<reference evidence="2 3" key="1">
    <citation type="submission" date="2013-11" db="EMBL/GenBank/DDBJ databases">
        <title>Opisthorchis viverrini - life in the bile duct.</title>
        <authorList>
            <person name="Young N.D."/>
            <person name="Nagarajan N."/>
            <person name="Lin S.J."/>
            <person name="Korhonen P.K."/>
            <person name="Jex A.R."/>
            <person name="Hall R.S."/>
            <person name="Safavi-Hemami H."/>
            <person name="Kaewkong W."/>
            <person name="Bertrand D."/>
            <person name="Gao S."/>
            <person name="Seet Q."/>
            <person name="Wongkham S."/>
            <person name="Teh B.T."/>
            <person name="Wongkham C."/>
            <person name="Intapan P.M."/>
            <person name="Maleewong W."/>
            <person name="Yang X."/>
            <person name="Hu M."/>
            <person name="Wang Z."/>
            <person name="Hofmann A."/>
            <person name="Sternberg P.W."/>
            <person name="Tan P."/>
            <person name="Wang J."/>
            <person name="Gasser R.B."/>
        </authorList>
    </citation>
    <scope>NUCLEOTIDE SEQUENCE [LARGE SCALE GENOMIC DNA]</scope>
</reference>
<dbReference type="OrthoDB" id="6266369at2759"/>
<keyword evidence="3" id="KW-1185">Reference proteome</keyword>
<evidence type="ECO:0000313" key="3">
    <source>
        <dbReference type="Proteomes" id="UP000054324"/>
    </source>
</evidence>
<feature type="region of interest" description="Disordered" evidence="1">
    <location>
        <begin position="99"/>
        <end position="123"/>
    </location>
</feature>